<organism evidence="1 2">
    <name type="scientific">Albula goreensis</name>
    <dbReference type="NCBI Taxonomy" id="1534307"/>
    <lineage>
        <taxon>Eukaryota</taxon>
        <taxon>Metazoa</taxon>
        <taxon>Chordata</taxon>
        <taxon>Craniata</taxon>
        <taxon>Vertebrata</taxon>
        <taxon>Euteleostomi</taxon>
        <taxon>Actinopterygii</taxon>
        <taxon>Neopterygii</taxon>
        <taxon>Teleostei</taxon>
        <taxon>Albuliformes</taxon>
        <taxon>Albulidae</taxon>
        <taxon>Albula</taxon>
    </lineage>
</organism>
<keyword evidence="2" id="KW-1185">Reference proteome</keyword>
<evidence type="ECO:0000313" key="2">
    <source>
        <dbReference type="Proteomes" id="UP000829720"/>
    </source>
</evidence>
<proteinExistence type="predicted"/>
<gene>
    <name evidence="1" type="ORF">AGOR_G00219480</name>
</gene>
<name>A0A8T3CQ19_9TELE</name>
<evidence type="ECO:0000313" key="1">
    <source>
        <dbReference type="EMBL" id="KAI1885374.1"/>
    </source>
</evidence>
<sequence>MGWGSLVPPQLCWDGVFSRDAVAEASPPCLLLLLLFHIAKVLRSTVALASAVQAVIAGASERHRPLPCRPTDRVPLHPPHRTASFPPARMSPWPQTEDVSLGQLEQRLTAVTLSIGRRNGLCF</sequence>
<dbReference type="Proteomes" id="UP000829720">
    <property type="component" value="Unassembled WGS sequence"/>
</dbReference>
<comment type="caution">
    <text evidence="1">The sequence shown here is derived from an EMBL/GenBank/DDBJ whole genome shotgun (WGS) entry which is preliminary data.</text>
</comment>
<accession>A0A8T3CQ19</accession>
<dbReference type="AlphaFoldDB" id="A0A8T3CQ19"/>
<protein>
    <submittedName>
        <fullName evidence="1">Uncharacterized protein</fullName>
    </submittedName>
</protein>
<dbReference type="EMBL" id="JAERUA010000021">
    <property type="protein sequence ID" value="KAI1885374.1"/>
    <property type="molecule type" value="Genomic_DNA"/>
</dbReference>
<reference evidence="1" key="1">
    <citation type="submission" date="2021-01" db="EMBL/GenBank/DDBJ databases">
        <authorList>
            <person name="Zahm M."/>
            <person name="Roques C."/>
            <person name="Cabau C."/>
            <person name="Klopp C."/>
            <person name="Donnadieu C."/>
            <person name="Jouanno E."/>
            <person name="Lampietro C."/>
            <person name="Louis A."/>
            <person name="Herpin A."/>
            <person name="Echchiki A."/>
            <person name="Berthelot C."/>
            <person name="Parey E."/>
            <person name="Roest-Crollius H."/>
            <person name="Braasch I."/>
            <person name="Postlethwait J."/>
            <person name="Bobe J."/>
            <person name="Montfort J."/>
            <person name="Bouchez O."/>
            <person name="Begum T."/>
            <person name="Mejri S."/>
            <person name="Adams A."/>
            <person name="Chen W.-J."/>
            <person name="Guiguen Y."/>
        </authorList>
    </citation>
    <scope>NUCLEOTIDE SEQUENCE</scope>
    <source>
        <tissue evidence="1">Blood</tissue>
    </source>
</reference>